<dbReference type="OrthoDB" id="10249365at2759"/>
<keyword evidence="6" id="KW-1185">Reference proteome</keyword>
<reference evidence="5 6" key="1">
    <citation type="journal article" date="2021" name="Plant Biotechnol. J.">
        <title>Multi-omics assisted identification of the key and species-specific regulatory components of drought-tolerant mechanisms in Gossypium stocksii.</title>
        <authorList>
            <person name="Yu D."/>
            <person name="Ke L."/>
            <person name="Zhang D."/>
            <person name="Wu Y."/>
            <person name="Sun Y."/>
            <person name="Mei J."/>
            <person name="Sun J."/>
            <person name="Sun Y."/>
        </authorList>
    </citation>
    <scope>NUCLEOTIDE SEQUENCE [LARGE SCALE GENOMIC DNA]</scope>
    <source>
        <strain evidence="6">cv. E1</strain>
        <tissue evidence="5">Leaf</tissue>
    </source>
</reference>
<dbReference type="EMBL" id="JAIQCV010000011">
    <property type="protein sequence ID" value="KAH1046079.1"/>
    <property type="molecule type" value="Genomic_DNA"/>
</dbReference>
<dbReference type="InterPro" id="IPR019574">
    <property type="entry name" value="NADH_UbQ_OxRdtase_Gsu_4Fe4S-bd"/>
</dbReference>
<dbReference type="GO" id="GO:0016491">
    <property type="term" value="F:oxidoreductase activity"/>
    <property type="evidence" value="ECO:0007669"/>
    <property type="project" value="InterPro"/>
</dbReference>
<dbReference type="Proteomes" id="UP000828251">
    <property type="component" value="Unassembled WGS sequence"/>
</dbReference>
<dbReference type="PROSITE" id="PS51839">
    <property type="entry name" value="4FE4S_HC3"/>
    <property type="match status" value="1"/>
</dbReference>
<evidence type="ECO:0000313" key="5">
    <source>
        <dbReference type="EMBL" id="KAH1046079.1"/>
    </source>
</evidence>
<evidence type="ECO:0000313" key="6">
    <source>
        <dbReference type="Proteomes" id="UP000828251"/>
    </source>
</evidence>
<proteinExistence type="predicted"/>
<feature type="domain" description="4Fe-4S His(Cys)3-ligated-type" evidence="4">
    <location>
        <begin position="5"/>
        <end position="53"/>
    </location>
</feature>
<protein>
    <recommendedName>
        <fullName evidence="4">4Fe-4S His(Cys)3-ligated-type domain-containing protein</fullName>
    </recommendedName>
</protein>
<gene>
    <name evidence="5" type="ORF">J1N35_036863</name>
</gene>
<sequence length="53" mass="6058">MDTLLAKKAREGVIEFLLMNHPLDCPICDQGGEYFKLAEIEESWSIGKDCHDF</sequence>
<organism evidence="5 6">
    <name type="scientific">Gossypium stocksii</name>
    <dbReference type="NCBI Taxonomy" id="47602"/>
    <lineage>
        <taxon>Eukaryota</taxon>
        <taxon>Viridiplantae</taxon>
        <taxon>Streptophyta</taxon>
        <taxon>Embryophyta</taxon>
        <taxon>Tracheophyta</taxon>
        <taxon>Spermatophyta</taxon>
        <taxon>Magnoliopsida</taxon>
        <taxon>eudicotyledons</taxon>
        <taxon>Gunneridae</taxon>
        <taxon>Pentapetalae</taxon>
        <taxon>rosids</taxon>
        <taxon>malvids</taxon>
        <taxon>Malvales</taxon>
        <taxon>Malvaceae</taxon>
        <taxon>Malvoideae</taxon>
        <taxon>Gossypium</taxon>
    </lineage>
</organism>
<keyword evidence="2" id="KW-0408">Iron</keyword>
<evidence type="ECO:0000256" key="3">
    <source>
        <dbReference type="ARBA" id="ARBA00023014"/>
    </source>
</evidence>
<dbReference type="SMART" id="SM00929">
    <property type="entry name" value="NADH-G_4Fe-4S_3"/>
    <property type="match status" value="1"/>
</dbReference>
<keyword evidence="3" id="KW-0411">Iron-sulfur</keyword>
<dbReference type="GO" id="GO:0046872">
    <property type="term" value="F:metal ion binding"/>
    <property type="evidence" value="ECO:0007669"/>
    <property type="project" value="UniProtKB-KW"/>
</dbReference>
<comment type="caution">
    <text evidence="5">The sequence shown here is derived from an EMBL/GenBank/DDBJ whole genome shotgun (WGS) entry which is preliminary data.</text>
</comment>
<dbReference type="SUPFAM" id="SSF54862">
    <property type="entry name" value="4Fe-4S ferredoxins"/>
    <property type="match status" value="1"/>
</dbReference>
<evidence type="ECO:0000259" key="4">
    <source>
        <dbReference type="PROSITE" id="PS51839"/>
    </source>
</evidence>
<dbReference type="GO" id="GO:0051536">
    <property type="term" value="F:iron-sulfur cluster binding"/>
    <property type="evidence" value="ECO:0007669"/>
    <property type="project" value="UniProtKB-KW"/>
</dbReference>
<accession>A0A9D3UKV3</accession>
<evidence type="ECO:0000256" key="1">
    <source>
        <dbReference type="ARBA" id="ARBA00022723"/>
    </source>
</evidence>
<dbReference type="Gene3D" id="3.10.20.740">
    <property type="match status" value="1"/>
</dbReference>
<evidence type="ECO:0000256" key="2">
    <source>
        <dbReference type="ARBA" id="ARBA00023004"/>
    </source>
</evidence>
<name>A0A9D3UKV3_9ROSI</name>
<dbReference type="AlphaFoldDB" id="A0A9D3UKV3"/>
<dbReference type="Pfam" id="PF10588">
    <property type="entry name" value="NADH-G_4Fe-4S_3"/>
    <property type="match status" value="1"/>
</dbReference>
<keyword evidence="1" id="KW-0479">Metal-binding</keyword>